<evidence type="ECO:0000256" key="8">
    <source>
        <dbReference type="ARBA" id="ARBA00023157"/>
    </source>
</evidence>
<dbReference type="Gene3D" id="2.60.40.10">
    <property type="entry name" value="Immunoglobulins"/>
    <property type="match status" value="4"/>
</dbReference>
<reference evidence="11 12" key="1">
    <citation type="journal article" date="2022" name="Nat. Ecol. Evol.">
        <title>A masculinizing supergene underlies an exaggerated male reproductive morph in a spider.</title>
        <authorList>
            <person name="Hendrickx F."/>
            <person name="De Corte Z."/>
            <person name="Sonet G."/>
            <person name="Van Belleghem S.M."/>
            <person name="Kostlbacher S."/>
            <person name="Vangestel C."/>
        </authorList>
    </citation>
    <scope>NUCLEOTIDE SEQUENCE [LARGE SCALE GENOMIC DNA]</scope>
    <source>
        <strain evidence="11">W744_W776</strain>
    </source>
</reference>
<comment type="caution">
    <text evidence="11">The sequence shown here is derived from an EMBL/GenBank/DDBJ whole genome shotgun (WGS) entry which is preliminary data.</text>
</comment>
<organism evidence="11 12">
    <name type="scientific">Oedothorax gibbosus</name>
    <dbReference type="NCBI Taxonomy" id="931172"/>
    <lineage>
        <taxon>Eukaryota</taxon>
        <taxon>Metazoa</taxon>
        <taxon>Ecdysozoa</taxon>
        <taxon>Arthropoda</taxon>
        <taxon>Chelicerata</taxon>
        <taxon>Arachnida</taxon>
        <taxon>Araneae</taxon>
        <taxon>Araneomorphae</taxon>
        <taxon>Entelegynae</taxon>
        <taxon>Araneoidea</taxon>
        <taxon>Linyphiidae</taxon>
        <taxon>Erigoninae</taxon>
        <taxon>Oedothorax</taxon>
    </lineage>
</organism>
<evidence type="ECO:0000256" key="1">
    <source>
        <dbReference type="ARBA" id="ARBA00004167"/>
    </source>
</evidence>
<keyword evidence="8" id="KW-1015">Disulfide bond</keyword>
<name>A0AAV6TN90_9ARAC</name>
<gene>
    <name evidence="11" type="ORF">JTE90_005600</name>
</gene>
<dbReference type="Proteomes" id="UP000827092">
    <property type="component" value="Unassembled WGS sequence"/>
</dbReference>
<dbReference type="EMBL" id="JAFNEN010002209">
    <property type="protein sequence ID" value="KAG8172951.1"/>
    <property type="molecule type" value="Genomic_DNA"/>
</dbReference>
<dbReference type="Pfam" id="PF07679">
    <property type="entry name" value="I-set"/>
    <property type="match status" value="2"/>
</dbReference>
<evidence type="ECO:0000256" key="3">
    <source>
        <dbReference type="ARBA" id="ARBA00022729"/>
    </source>
</evidence>
<keyword evidence="3" id="KW-0732">Signal</keyword>
<comment type="subcellular location">
    <subcellularLocation>
        <location evidence="1">Membrane</location>
        <topology evidence="1">Single-pass membrane protein</topology>
    </subcellularLocation>
</comment>
<dbReference type="SUPFAM" id="SSF48726">
    <property type="entry name" value="Immunoglobulin"/>
    <property type="match status" value="4"/>
</dbReference>
<dbReference type="Pfam" id="PF13927">
    <property type="entry name" value="Ig_3"/>
    <property type="match status" value="2"/>
</dbReference>
<evidence type="ECO:0000256" key="5">
    <source>
        <dbReference type="ARBA" id="ARBA00022889"/>
    </source>
</evidence>
<dbReference type="PROSITE" id="PS50835">
    <property type="entry name" value="IG_LIKE"/>
    <property type="match status" value="4"/>
</dbReference>
<dbReference type="InterPro" id="IPR036179">
    <property type="entry name" value="Ig-like_dom_sf"/>
</dbReference>
<dbReference type="GO" id="GO:0098632">
    <property type="term" value="F:cell-cell adhesion mediator activity"/>
    <property type="evidence" value="ECO:0007669"/>
    <property type="project" value="TreeGrafter"/>
</dbReference>
<dbReference type="PANTHER" id="PTHR10075">
    <property type="entry name" value="BASIGIN RELATED"/>
    <property type="match status" value="1"/>
</dbReference>
<keyword evidence="6" id="KW-1133">Transmembrane helix</keyword>
<keyword evidence="2" id="KW-0812">Transmembrane</keyword>
<proteinExistence type="predicted"/>
<evidence type="ECO:0000256" key="9">
    <source>
        <dbReference type="ARBA" id="ARBA00023319"/>
    </source>
</evidence>
<keyword evidence="12" id="KW-1185">Reference proteome</keyword>
<evidence type="ECO:0000256" key="7">
    <source>
        <dbReference type="ARBA" id="ARBA00023136"/>
    </source>
</evidence>
<evidence type="ECO:0000256" key="2">
    <source>
        <dbReference type="ARBA" id="ARBA00022692"/>
    </source>
</evidence>
<dbReference type="GO" id="GO:0030424">
    <property type="term" value="C:axon"/>
    <property type="evidence" value="ECO:0007669"/>
    <property type="project" value="TreeGrafter"/>
</dbReference>
<keyword evidence="5" id="KW-0130">Cell adhesion</keyword>
<evidence type="ECO:0000256" key="4">
    <source>
        <dbReference type="ARBA" id="ARBA00022737"/>
    </source>
</evidence>
<dbReference type="GO" id="GO:0007411">
    <property type="term" value="P:axon guidance"/>
    <property type="evidence" value="ECO:0007669"/>
    <property type="project" value="TreeGrafter"/>
</dbReference>
<feature type="domain" description="Ig-like" evidence="10">
    <location>
        <begin position="298"/>
        <end position="395"/>
    </location>
</feature>
<dbReference type="AlphaFoldDB" id="A0AAV6TN90"/>
<accession>A0AAV6TN90</accession>
<keyword evidence="4" id="KW-0677">Repeat</keyword>
<dbReference type="FunFam" id="2.60.40.10:FF:000017">
    <property type="entry name" value="Down syndrome cell adhesion molecule b"/>
    <property type="match status" value="1"/>
</dbReference>
<dbReference type="GO" id="GO:0005886">
    <property type="term" value="C:plasma membrane"/>
    <property type="evidence" value="ECO:0007669"/>
    <property type="project" value="TreeGrafter"/>
</dbReference>
<keyword evidence="7" id="KW-0472">Membrane</keyword>
<dbReference type="SMART" id="SM00408">
    <property type="entry name" value="IGc2"/>
    <property type="match status" value="4"/>
</dbReference>
<protein>
    <recommendedName>
        <fullName evidence="10">Ig-like domain-containing protein</fullName>
    </recommendedName>
</protein>
<feature type="domain" description="Ig-like" evidence="10">
    <location>
        <begin position="28"/>
        <end position="103"/>
    </location>
</feature>
<evidence type="ECO:0000313" key="12">
    <source>
        <dbReference type="Proteomes" id="UP000827092"/>
    </source>
</evidence>
<evidence type="ECO:0000256" key="6">
    <source>
        <dbReference type="ARBA" id="ARBA00022989"/>
    </source>
</evidence>
<feature type="domain" description="Ig-like" evidence="10">
    <location>
        <begin position="107"/>
        <end position="198"/>
    </location>
</feature>
<dbReference type="InterPro" id="IPR007110">
    <property type="entry name" value="Ig-like_dom"/>
</dbReference>
<evidence type="ECO:0000259" key="10">
    <source>
        <dbReference type="PROSITE" id="PS50835"/>
    </source>
</evidence>
<dbReference type="InterPro" id="IPR013098">
    <property type="entry name" value="Ig_I-set"/>
</dbReference>
<dbReference type="InterPro" id="IPR003598">
    <property type="entry name" value="Ig_sub2"/>
</dbReference>
<dbReference type="InterPro" id="IPR013783">
    <property type="entry name" value="Ig-like_fold"/>
</dbReference>
<evidence type="ECO:0000313" key="11">
    <source>
        <dbReference type="EMBL" id="KAG8172951.1"/>
    </source>
</evidence>
<dbReference type="PANTHER" id="PTHR10075:SF14">
    <property type="entry name" value="CELL ADHESION MOLECULE DSCAM2-RELATED"/>
    <property type="match status" value="1"/>
</dbReference>
<dbReference type="SMART" id="SM00409">
    <property type="entry name" value="IG"/>
    <property type="match status" value="4"/>
</dbReference>
<sequence length="410" mass="45341">MIFVKKSQASDVNLKIQSFIFPATPIIGQRVNTMCATVIATDKMEFYWSKNGSDLKKSNRVQIMAFPQFSSLIIDPLVEEDSGNYTCTVMSKGTSDTYTAALNVLTPPVWIHKPVDSEGNSGESILLNCEGLGKPRPSSKWTKLSGIDKEVKTLENTENIHIHLNGSLEIRQIDKETEGYYQCIVSNGVGTELKKDVNIKVIDTWKVQPFTFLNGSKIGQRISTTCTTTGGKNPNFEWLKDGKDLKEGPTIKFITMSGVSTIIIEPISESDTGNYTCVAKSEGISDAFTATLNVNVPPEWLTTPSDKEALSDDTVIMTCETTGKPKPITTWEKYNDMDGKYYPIVSDSAAHQNRIFFLKNGSLKITELNKGDEGIYQCVVSNDIGESLTKSATLRVIGENLSCCKNMFYF</sequence>
<dbReference type="InterPro" id="IPR003599">
    <property type="entry name" value="Ig_sub"/>
</dbReference>
<dbReference type="GO" id="GO:0007156">
    <property type="term" value="P:homophilic cell adhesion via plasma membrane adhesion molecules"/>
    <property type="evidence" value="ECO:0007669"/>
    <property type="project" value="TreeGrafter"/>
</dbReference>
<dbReference type="FunFam" id="2.60.40.10:FF:000104">
    <property type="entry name" value="Down syndrome cell adhesion molecule b"/>
    <property type="match status" value="2"/>
</dbReference>
<feature type="domain" description="Ig-like" evidence="10">
    <location>
        <begin position="209"/>
        <end position="293"/>
    </location>
</feature>
<dbReference type="GO" id="GO:0070593">
    <property type="term" value="P:dendrite self-avoidance"/>
    <property type="evidence" value="ECO:0007669"/>
    <property type="project" value="TreeGrafter"/>
</dbReference>
<keyword evidence="9" id="KW-0393">Immunoglobulin domain</keyword>